<proteinExistence type="predicted"/>
<evidence type="ECO:0000313" key="3">
    <source>
        <dbReference type="Proteomes" id="UP000198897"/>
    </source>
</evidence>
<accession>A0A1I2K1H0</accession>
<evidence type="ECO:0008006" key="4">
    <source>
        <dbReference type="Google" id="ProtNLM"/>
    </source>
</evidence>
<dbReference type="RefSeq" id="WP_089749827.1">
    <property type="nucleotide sequence ID" value="NZ_FOOG01000002.1"/>
</dbReference>
<evidence type="ECO:0000256" key="1">
    <source>
        <dbReference type="SAM" id="MobiDB-lite"/>
    </source>
</evidence>
<dbReference type="EMBL" id="FOOG01000002">
    <property type="protein sequence ID" value="SFF58941.1"/>
    <property type="molecule type" value="Genomic_DNA"/>
</dbReference>
<feature type="region of interest" description="Disordered" evidence="1">
    <location>
        <begin position="60"/>
        <end position="81"/>
    </location>
</feature>
<dbReference type="InterPro" id="IPR021377">
    <property type="entry name" value="DUF3006"/>
</dbReference>
<organism evidence="2 3">
    <name type="scientific">Halobacillus alkaliphilus</name>
    <dbReference type="NCBI Taxonomy" id="396056"/>
    <lineage>
        <taxon>Bacteria</taxon>
        <taxon>Bacillati</taxon>
        <taxon>Bacillota</taxon>
        <taxon>Bacilli</taxon>
        <taxon>Bacillales</taxon>
        <taxon>Bacillaceae</taxon>
        <taxon>Halobacillus</taxon>
    </lineage>
</organism>
<reference evidence="3" key="1">
    <citation type="submission" date="2016-10" db="EMBL/GenBank/DDBJ databases">
        <authorList>
            <person name="Varghese N."/>
            <person name="Submissions S."/>
        </authorList>
    </citation>
    <scope>NUCLEOTIDE SEQUENCE [LARGE SCALE GENOMIC DNA]</scope>
    <source>
        <strain evidence="3">FP5</strain>
    </source>
</reference>
<feature type="compositionally biased region" description="Basic and acidic residues" evidence="1">
    <location>
        <begin position="60"/>
        <end position="72"/>
    </location>
</feature>
<dbReference type="AlphaFoldDB" id="A0A1I2K1H0"/>
<dbReference type="Proteomes" id="UP000198897">
    <property type="component" value="Unassembled WGS sequence"/>
</dbReference>
<keyword evidence="3" id="KW-1185">Reference proteome</keyword>
<name>A0A1I2K1H0_9BACI</name>
<protein>
    <recommendedName>
        <fullName evidence="4">DUF3006 domain-containing protein</fullName>
    </recommendedName>
</protein>
<evidence type="ECO:0000313" key="2">
    <source>
        <dbReference type="EMBL" id="SFF58941.1"/>
    </source>
</evidence>
<dbReference type="OrthoDB" id="2452890at2"/>
<sequence length="81" mass="9452">MRYTIDRFENGKAVLLEKGNEFNEKLIPIERMPSHAQEGDLVEPADLGHGKDYQVLEQETADRRKQAKEKLEKLKKKSKKK</sequence>
<gene>
    <name evidence="2" type="ORF">SAMN05216353_102215</name>
</gene>
<dbReference type="Pfam" id="PF11213">
    <property type="entry name" value="DUF3006"/>
    <property type="match status" value="1"/>
</dbReference>